<reference evidence="1" key="1">
    <citation type="submission" date="2019-11" db="EMBL/GenBank/DDBJ databases">
        <authorList>
            <person name="Liu Y."/>
            <person name="Hou J."/>
            <person name="Li T.-Q."/>
            <person name="Guan C.-H."/>
            <person name="Wu X."/>
            <person name="Wu H.-Z."/>
            <person name="Ling F."/>
            <person name="Zhang R."/>
            <person name="Shi X.-G."/>
            <person name="Ren J.-P."/>
            <person name="Chen E.-F."/>
            <person name="Sun J.-M."/>
        </authorList>
    </citation>
    <scope>NUCLEOTIDE SEQUENCE</scope>
    <source>
        <strain evidence="1">Adult_tree_wgs_1</strain>
        <tissue evidence="1">Leaves</tissue>
    </source>
</reference>
<evidence type="ECO:0000313" key="2">
    <source>
        <dbReference type="Proteomes" id="UP000626092"/>
    </source>
</evidence>
<protein>
    <submittedName>
        <fullName evidence="1">Uncharacterized protein</fullName>
    </submittedName>
</protein>
<keyword evidence="2" id="KW-1185">Reference proteome</keyword>
<sequence length="145" mass="16703">MTLRTSVNSPLFNKLKARTVMESGHRYDVILGFIEGRLGNFDWAALVARLLDSFSSRVGNGPNWKIIVAIAAPPAATVAPHGATWPLLAHNWRRRRDREAKERSRERVVWGGFGDWEGGELNGFWEKRRRRVRWSGEESGFEREW</sequence>
<dbReference type="Proteomes" id="UP000626092">
    <property type="component" value="Unassembled WGS sequence"/>
</dbReference>
<dbReference type="AlphaFoldDB" id="A0A834G071"/>
<accession>A0A834G071</accession>
<comment type="caution">
    <text evidence="1">The sequence shown here is derived from an EMBL/GenBank/DDBJ whole genome shotgun (WGS) entry which is preliminary data.</text>
</comment>
<organism evidence="1 2">
    <name type="scientific">Rhododendron simsii</name>
    <name type="common">Sims's rhododendron</name>
    <dbReference type="NCBI Taxonomy" id="118357"/>
    <lineage>
        <taxon>Eukaryota</taxon>
        <taxon>Viridiplantae</taxon>
        <taxon>Streptophyta</taxon>
        <taxon>Embryophyta</taxon>
        <taxon>Tracheophyta</taxon>
        <taxon>Spermatophyta</taxon>
        <taxon>Magnoliopsida</taxon>
        <taxon>eudicotyledons</taxon>
        <taxon>Gunneridae</taxon>
        <taxon>Pentapetalae</taxon>
        <taxon>asterids</taxon>
        <taxon>Ericales</taxon>
        <taxon>Ericaceae</taxon>
        <taxon>Ericoideae</taxon>
        <taxon>Rhodoreae</taxon>
        <taxon>Rhododendron</taxon>
    </lineage>
</organism>
<name>A0A834G071_RHOSS</name>
<evidence type="ECO:0000313" key="1">
    <source>
        <dbReference type="EMBL" id="KAF7120765.1"/>
    </source>
</evidence>
<gene>
    <name evidence="1" type="ORF">RHSIM_Rhsim13G0037400</name>
</gene>
<proteinExistence type="predicted"/>
<dbReference type="EMBL" id="WJXA01000013">
    <property type="protein sequence ID" value="KAF7120765.1"/>
    <property type="molecule type" value="Genomic_DNA"/>
</dbReference>